<dbReference type="OrthoDB" id="454733at2"/>
<evidence type="ECO:0000313" key="2">
    <source>
        <dbReference type="Proteomes" id="UP000239589"/>
    </source>
</evidence>
<evidence type="ECO:0008006" key="3">
    <source>
        <dbReference type="Google" id="ProtNLM"/>
    </source>
</evidence>
<dbReference type="InterPro" id="IPR014971">
    <property type="entry name" value="KGK"/>
</dbReference>
<name>A0A2S6CT13_9CYAN</name>
<evidence type="ECO:0000313" key="1">
    <source>
        <dbReference type="EMBL" id="PPJ62869.1"/>
    </source>
</evidence>
<comment type="caution">
    <text evidence="1">The sequence shown here is derived from an EMBL/GenBank/DDBJ whole genome shotgun (WGS) entry which is preliminary data.</text>
</comment>
<keyword evidence="2" id="KW-1185">Reference proteome</keyword>
<reference evidence="1 2" key="1">
    <citation type="submission" date="2018-02" db="EMBL/GenBank/DDBJ databases">
        <title>Discovery of a pederin family compound in a non-symbiotic bloom-forming cyanobacterium.</title>
        <authorList>
            <person name="Kust A."/>
            <person name="Mares J."/>
            <person name="Jokela J."/>
            <person name="Urajova P."/>
            <person name="Hajek J."/>
            <person name="Saurav K."/>
            <person name="Voracova K."/>
            <person name="Fewer D.P."/>
            <person name="Haapaniemi E."/>
            <person name="Permi P."/>
            <person name="Rehakova K."/>
            <person name="Sivonen K."/>
            <person name="Hrouzek P."/>
        </authorList>
    </citation>
    <scope>NUCLEOTIDE SEQUENCE [LARGE SCALE GENOMIC DNA]</scope>
    <source>
        <strain evidence="1 2">CHARLIE-1</strain>
    </source>
</reference>
<dbReference type="AlphaFoldDB" id="A0A2S6CT13"/>
<proteinExistence type="predicted"/>
<gene>
    <name evidence="1" type="ORF">CUN59_13220</name>
</gene>
<organism evidence="1 2">
    <name type="scientific">Cuspidothrix issatschenkoi CHARLIE-1</name>
    <dbReference type="NCBI Taxonomy" id="2052836"/>
    <lineage>
        <taxon>Bacteria</taxon>
        <taxon>Bacillati</taxon>
        <taxon>Cyanobacteriota</taxon>
        <taxon>Cyanophyceae</taxon>
        <taxon>Nostocales</taxon>
        <taxon>Aphanizomenonaceae</taxon>
        <taxon>Cuspidothrix</taxon>
    </lineage>
</organism>
<accession>A0A2S6CT13</accession>
<sequence>MTGFSLGNNDVVSIDRKKSPLGFSTFKVIELTENLANRMGQEFDNETLAAWILEGIPCEAMETTGGGWQKGKVRISLEFIPDDISDNQSQKASLIPSLKRNPLLDGLQAELLNNE</sequence>
<protein>
    <recommendedName>
        <fullName evidence="3">KGK domain-containing protein</fullName>
    </recommendedName>
</protein>
<dbReference type="EMBL" id="PGEM01000091">
    <property type="protein sequence ID" value="PPJ62869.1"/>
    <property type="molecule type" value="Genomic_DNA"/>
</dbReference>
<dbReference type="Proteomes" id="UP000239589">
    <property type="component" value="Unassembled WGS sequence"/>
</dbReference>
<dbReference type="Pfam" id="PF08872">
    <property type="entry name" value="KGK"/>
    <property type="match status" value="1"/>
</dbReference>
<dbReference type="RefSeq" id="WP_133164023.1">
    <property type="nucleotide sequence ID" value="NZ_PGEM01000091.1"/>
</dbReference>